<dbReference type="PANTHER" id="PTHR43968:SF6">
    <property type="entry name" value="GLUTATHIONE S-TRANSFERASE OMEGA"/>
    <property type="match status" value="1"/>
</dbReference>
<evidence type="ECO:0000313" key="2">
    <source>
        <dbReference type="EMBL" id="KIP11867.1"/>
    </source>
</evidence>
<dbReference type="Gene3D" id="1.20.1050.10">
    <property type="match status" value="1"/>
</dbReference>
<dbReference type="GO" id="GO:0005737">
    <property type="term" value="C:cytoplasm"/>
    <property type="evidence" value="ECO:0007669"/>
    <property type="project" value="TreeGrafter"/>
</dbReference>
<feature type="domain" description="GST N-terminal" evidence="1">
    <location>
        <begin position="3"/>
        <end position="94"/>
    </location>
</feature>
<dbReference type="InterPro" id="IPR040079">
    <property type="entry name" value="Glutathione_S-Trfase"/>
</dbReference>
<dbReference type="CDD" id="cd00570">
    <property type="entry name" value="GST_N_family"/>
    <property type="match status" value="1"/>
</dbReference>
<dbReference type="InterPro" id="IPR036249">
    <property type="entry name" value="Thioredoxin-like_sf"/>
</dbReference>
<dbReference type="SUPFAM" id="SSF52833">
    <property type="entry name" value="Thioredoxin-like"/>
    <property type="match status" value="1"/>
</dbReference>
<dbReference type="STRING" id="745531.A0A0C3SDI8"/>
<dbReference type="Gene3D" id="3.40.30.10">
    <property type="entry name" value="Glutaredoxin"/>
    <property type="match status" value="1"/>
</dbReference>
<dbReference type="SFLD" id="SFLDS00019">
    <property type="entry name" value="Glutathione_Transferase_(cytos"/>
    <property type="match status" value="1"/>
</dbReference>
<dbReference type="PANTHER" id="PTHR43968">
    <property type="match status" value="1"/>
</dbReference>
<proteinExistence type="predicted"/>
<dbReference type="SFLD" id="SFLDG00358">
    <property type="entry name" value="Main_(cytGST)"/>
    <property type="match status" value="1"/>
</dbReference>
<protein>
    <recommendedName>
        <fullName evidence="1">GST N-terminal domain-containing protein</fullName>
    </recommendedName>
</protein>
<dbReference type="AlphaFoldDB" id="A0A0C3SDI8"/>
<name>A0A0C3SDI8_PHLG1</name>
<evidence type="ECO:0000259" key="1">
    <source>
        <dbReference type="PROSITE" id="PS50404"/>
    </source>
</evidence>
<dbReference type="EMBL" id="KN840443">
    <property type="protein sequence ID" value="KIP11867.1"/>
    <property type="molecule type" value="Genomic_DNA"/>
</dbReference>
<dbReference type="PROSITE" id="PS50404">
    <property type="entry name" value="GST_NTER"/>
    <property type="match status" value="1"/>
</dbReference>
<organism evidence="2 3">
    <name type="scientific">Phlebiopsis gigantea (strain 11061_1 CR5-6)</name>
    <name type="common">White-rot fungus</name>
    <name type="synonym">Peniophora gigantea</name>
    <dbReference type="NCBI Taxonomy" id="745531"/>
    <lineage>
        <taxon>Eukaryota</taxon>
        <taxon>Fungi</taxon>
        <taxon>Dikarya</taxon>
        <taxon>Basidiomycota</taxon>
        <taxon>Agaricomycotina</taxon>
        <taxon>Agaricomycetes</taxon>
        <taxon>Polyporales</taxon>
        <taxon>Phanerochaetaceae</taxon>
        <taxon>Phlebiopsis</taxon>
    </lineage>
</organism>
<sequence length="242" mass="26526">MSQQITLYTAKICPYAHRAEIALAEAKVEYTRFEIDLRNKPDWYVPKVNPVGKVPAIAYGGPTVPADQPSPESTKLVESLVLVEFIADLFPESGILPKDPVLRAKARLFVDAVSNKVSPAQAAVLIRGEDPEQLVQAYEAVQALLPPQGFAIGEFSAADIAIAPFLARIELNLANDLGGFPADQGEGPKILELLRAPKLARLQQYFKDIQARPSFATTFDKEHVLASSKRRFAELRAKKYGA</sequence>
<dbReference type="OrthoDB" id="202840at2759"/>
<accession>A0A0C3SDI8</accession>
<dbReference type="InterPro" id="IPR050983">
    <property type="entry name" value="GST_Omega/HSP26"/>
</dbReference>
<dbReference type="HOGENOM" id="CLU_066075_0_0_1"/>
<gene>
    <name evidence="2" type="ORF">PHLGIDRAFT_17849</name>
</gene>
<dbReference type="Pfam" id="PF13409">
    <property type="entry name" value="GST_N_2"/>
    <property type="match status" value="1"/>
</dbReference>
<dbReference type="CDD" id="cd00299">
    <property type="entry name" value="GST_C_family"/>
    <property type="match status" value="1"/>
</dbReference>
<dbReference type="InterPro" id="IPR036282">
    <property type="entry name" value="Glutathione-S-Trfase_C_sf"/>
</dbReference>
<keyword evidence="3" id="KW-1185">Reference proteome</keyword>
<dbReference type="SUPFAM" id="SSF47616">
    <property type="entry name" value="GST C-terminal domain-like"/>
    <property type="match status" value="1"/>
</dbReference>
<dbReference type="Proteomes" id="UP000053257">
    <property type="component" value="Unassembled WGS sequence"/>
</dbReference>
<dbReference type="InterPro" id="IPR004045">
    <property type="entry name" value="Glutathione_S-Trfase_N"/>
</dbReference>
<evidence type="ECO:0000313" key="3">
    <source>
        <dbReference type="Proteomes" id="UP000053257"/>
    </source>
</evidence>
<reference evidence="2 3" key="1">
    <citation type="journal article" date="2014" name="PLoS Genet.">
        <title>Analysis of the Phlebiopsis gigantea genome, transcriptome and secretome provides insight into its pioneer colonization strategies of wood.</title>
        <authorList>
            <person name="Hori C."/>
            <person name="Ishida T."/>
            <person name="Igarashi K."/>
            <person name="Samejima M."/>
            <person name="Suzuki H."/>
            <person name="Master E."/>
            <person name="Ferreira P."/>
            <person name="Ruiz-Duenas F.J."/>
            <person name="Held B."/>
            <person name="Canessa P."/>
            <person name="Larrondo L.F."/>
            <person name="Schmoll M."/>
            <person name="Druzhinina I.S."/>
            <person name="Kubicek C.P."/>
            <person name="Gaskell J.A."/>
            <person name="Kersten P."/>
            <person name="St John F."/>
            <person name="Glasner J."/>
            <person name="Sabat G."/>
            <person name="Splinter BonDurant S."/>
            <person name="Syed K."/>
            <person name="Yadav J."/>
            <person name="Mgbeahuruike A.C."/>
            <person name="Kovalchuk A."/>
            <person name="Asiegbu F.O."/>
            <person name="Lackner G."/>
            <person name="Hoffmeister D."/>
            <person name="Rencoret J."/>
            <person name="Gutierrez A."/>
            <person name="Sun H."/>
            <person name="Lindquist E."/>
            <person name="Barry K."/>
            <person name="Riley R."/>
            <person name="Grigoriev I.V."/>
            <person name="Henrissat B."/>
            <person name="Kues U."/>
            <person name="Berka R.M."/>
            <person name="Martinez A.T."/>
            <person name="Covert S.F."/>
            <person name="Blanchette R.A."/>
            <person name="Cullen D."/>
        </authorList>
    </citation>
    <scope>NUCLEOTIDE SEQUENCE [LARGE SCALE GENOMIC DNA]</scope>
    <source>
        <strain evidence="2 3">11061_1 CR5-6</strain>
    </source>
</reference>